<feature type="transmembrane region" description="Helical" evidence="2">
    <location>
        <begin position="941"/>
        <end position="962"/>
    </location>
</feature>
<evidence type="ECO:0000313" key="4">
    <source>
        <dbReference type="EMBL" id="UON91453.1"/>
    </source>
</evidence>
<feature type="compositionally biased region" description="Gly residues" evidence="1">
    <location>
        <begin position="327"/>
        <end position="341"/>
    </location>
</feature>
<gene>
    <name evidence="3" type="ORF">LJ755_08195</name>
    <name evidence="4" type="ORF">MUK71_12730</name>
</gene>
<feature type="transmembrane region" description="Helical" evidence="2">
    <location>
        <begin position="1337"/>
        <end position="1355"/>
    </location>
</feature>
<feature type="transmembrane region" description="Helical" evidence="2">
    <location>
        <begin position="736"/>
        <end position="757"/>
    </location>
</feature>
<feature type="transmembrane region" description="Helical" evidence="2">
    <location>
        <begin position="1088"/>
        <end position="1106"/>
    </location>
</feature>
<feature type="transmembrane region" description="Helical" evidence="2">
    <location>
        <begin position="1187"/>
        <end position="1208"/>
    </location>
</feature>
<feature type="transmembrane region" description="Helical" evidence="2">
    <location>
        <begin position="812"/>
        <end position="832"/>
    </location>
</feature>
<feature type="transmembrane region" description="Helical" evidence="2">
    <location>
        <begin position="409"/>
        <end position="428"/>
    </location>
</feature>
<feature type="transmembrane region" description="Helical" evidence="2">
    <location>
        <begin position="1058"/>
        <end position="1081"/>
    </location>
</feature>
<feature type="transmembrane region" description="Helical" evidence="2">
    <location>
        <begin position="251"/>
        <end position="269"/>
    </location>
</feature>
<feature type="transmembrane region" description="Helical" evidence="2">
    <location>
        <begin position="1535"/>
        <end position="1556"/>
    </location>
</feature>
<organism evidence="3 6">
    <name type="scientific">Arthrobacter zhangbolii</name>
    <dbReference type="NCBI Taxonomy" id="2886936"/>
    <lineage>
        <taxon>Bacteria</taxon>
        <taxon>Bacillati</taxon>
        <taxon>Actinomycetota</taxon>
        <taxon>Actinomycetes</taxon>
        <taxon>Micrococcales</taxon>
        <taxon>Micrococcaceae</taxon>
        <taxon>Arthrobacter</taxon>
    </lineage>
</organism>
<accession>A0A9X1M723</accession>
<feature type="transmembrane region" description="Helical" evidence="2">
    <location>
        <begin position="1562"/>
        <end position="1579"/>
    </location>
</feature>
<evidence type="ECO:0000256" key="1">
    <source>
        <dbReference type="SAM" id="MobiDB-lite"/>
    </source>
</evidence>
<dbReference type="RefSeq" id="WP_227928789.1">
    <property type="nucleotide sequence ID" value="NZ_CP094984.1"/>
</dbReference>
<feature type="transmembrane region" description="Helical" evidence="2">
    <location>
        <begin position="1005"/>
        <end position="1023"/>
    </location>
</feature>
<dbReference type="Proteomes" id="UP001155145">
    <property type="component" value="Unassembled WGS sequence"/>
</dbReference>
<feature type="transmembrane region" description="Helical" evidence="2">
    <location>
        <begin position="59"/>
        <end position="76"/>
    </location>
</feature>
<feature type="transmembrane region" description="Helical" evidence="2">
    <location>
        <begin position="32"/>
        <end position="53"/>
    </location>
</feature>
<feature type="transmembrane region" description="Helical" evidence="2">
    <location>
        <begin position="163"/>
        <end position="183"/>
    </location>
</feature>
<feature type="transmembrane region" description="Helical" evidence="2">
    <location>
        <begin position="115"/>
        <end position="132"/>
    </location>
</feature>
<feature type="transmembrane region" description="Helical" evidence="2">
    <location>
        <begin position="459"/>
        <end position="475"/>
    </location>
</feature>
<dbReference type="Proteomes" id="UP000829758">
    <property type="component" value="Chromosome"/>
</dbReference>
<keyword evidence="2" id="KW-1133">Transmembrane helix</keyword>
<feature type="transmembrane region" description="Helical" evidence="2">
    <location>
        <begin position="1458"/>
        <end position="1477"/>
    </location>
</feature>
<feature type="transmembrane region" description="Helical" evidence="2">
    <location>
        <begin position="220"/>
        <end position="239"/>
    </location>
</feature>
<dbReference type="EMBL" id="CP094984">
    <property type="protein sequence ID" value="UON91453.1"/>
    <property type="molecule type" value="Genomic_DNA"/>
</dbReference>
<feature type="transmembrane region" description="Helical" evidence="2">
    <location>
        <begin position="435"/>
        <end position="453"/>
    </location>
</feature>
<evidence type="ECO:0000313" key="5">
    <source>
        <dbReference type="Proteomes" id="UP000829758"/>
    </source>
</evidence>
<feature type="transmembrane region" description="Helical" evidence="2">
    <location>
        <begin position="1606"/>
        <end position="1624"/>
    </location>
</feature>
<feature type="region of interest" description="Disordered" evidence="1">
    <location>
        <begin position="1628"/>
        <end position="1668"/>
    </location>
</feature>
<feature type="transmembrane region" description="Helical" evidence="2">
    <location>
        <begin position="547"/>
        <end position="566"/>
    </location>
</feature>
<proteinExistence type="predicted"/>
<feature type="transmembrane region" description="Helical" evidence="2">
    <location>
        <begin position="844"/>
        <end position="863"/>
    </location>
</feature>
<feature type="transmembrane region" description="Helical" evidence="2">
    <location>
        <begin position="515"/>
        <end position="535"/>
    </location>
</feature>
<feature type="transmembrane region" description="Helical" evidence="2">
    <location>
        <begin position="1030"/>
        <end position="1052"/>
    </location>
</feature>
<keyword evidence="5" id="KW-1185">Reference proteome</keyword>
<keyword evidence="2" id="KW-0812">Transmembrane</keyword>
<feature type="transmembrane region" description="Helical" evidence="2">
    <location>
        <begin position="1394"/>
        <end position="1414"/>
    </location>
</feature>
<feature type="compositionally biased region" description="Basic and acidic residues" evidence="1">
    <location>
        <begin position="1628"/>
        <end position="1640"/>
    </location>
</feature>
<feature type="transmembrane region" description="Helical" evidence="2">
    <location>
        <begin position="1220"/>
        <end position="1237"/>
    </location>
</feature>
<feature type="transmembrane region" description="Helical" evidence="2">
    <location>
        <begin position="1249"/>
        <end position="1269"/>
    </location>
</feature>
<feature type="transmembrane region" description="Helical" evidence="2">
    <location>
        <begin position="1362"/>
        <end position="1382"/>
    </location>
</feature>
<keyword evidence="2" id="KW-0472">Membrane</keyword>
<feature type="transmembrane region" description="Helical" evidence="2">
    <location>
        <begin position="1434"/>
        <end position="1452"/>
    </location>
</feature>
<protein>
    <submittedName>
        <fullName evidence="3">Uncharacterized protein</fullName>
    </submittedName>
</protein>
<feature type="transmembrane region" description="Helical" evidence="2">
    <location>
        <begin position="88"/>
        <end position="109"/>
    </location>
</feature>
<evidence type="ECO:0000313" key="6">
    <source>
        <dbReference type="Proteomes" id="UP001155145"/>
    </source>
</evidence>
<feature type="transmembrane region" description="Helical" evidence="2">
    <location>
        <begin position="1135"/>
        <end position="1157"/>
    </location>
</feature>
<sequence length="1668" mass="171292">MPPRPARPAPPVKTEAQLQAEKRRRDLRNINITLYSASLLLVAAAALFIGLAIPAGARFLGVVGVTALFYVSGLVVHARSRRLRPAAVAFTGTGLALIPVVGLALHTVVLQDGPAAWLITSLAGTVAFAFAAARIDSRVVTYLALTFLLSSGLASGAVLRSGIIWYFLFTVVLATLISLAAIRRPKWLNNLYLDAFVRSHRYLVPAAAIAAVQISGDLTAGQLSILFLAFALHYAVMMWQGPARNQLANSYGLRAAGTVGLTALCYSFTGSTQATLLAFAIQIAAQLSGILLRKPVYGAAALLQIASRTAGLPLDEGLDAEAAAGRRGAGTTGVPSGGQAAGGAVPRRGTPDPAPAAGGVSLAKKPAVEPEIRARRFFRTDVAALLVMQAATGLAAGLFQALGTSESSGSTMIFSATILVVLGTYLAAARTVGGLLEFAAIVPLGLSFVPHALLAKEPLWPSVLVTAALTAYLMVRARGEATRMQFVLGARAAGVLLLPLTVLASVSGAGGADGWSWALLTAVVAMAANQTASVIRVSAGKPEYVPGWVILASATGTAAGVLVLCFEPRLEPTHAVAALWVLVAVNILTTLRLARSRFLTAGPLGFMAAALMGAGLLGVRGYELLVAAALVYCVLMVRKFGPRGHRTFYIAVGQVLITVLTGLAAADLGMDVHGIFTALAASLAVQHLARIVLHRRLRPLGLARTFMWATLTALSMTAPAYYILTDTAARPGTGLALLVIAVTSALITQGVAAFTAAGRSRVSPDTGAAAVVPVSGPVVPVSGPVVPAAGPFTTPAPAVRPRAAAAGPDRGAGHAALAATTAASALALLLSVSVRTVDATDGTVALAVLAGALALNILTALLLRHSWPVLLAPAGFVATAATGAGLLGVRGYQVLVSAALIYCVYFVLGRTNPFRGAYLLAAQVLLIVLAALVTADLTGEIHSVFAAAAVGIAVCEVLRVLFARQLEPLGLAGPAQWGSLCAAGTVALAYVVLMGSGRQDGTPMFLLTTAAAVAVLIQLSTAMRVRRGTALPFAAALMLSAGLIVVIAAAASRGIDAPVVWSLALIWGGLAANIAISLVLLRFASYEVAAPAGFTAAAMLGGGVFGIHGYEVLALAALVYCASLALNRELTTRGLYLLGIQALVVLLSVLVAVDLGAGRHGTFVAGTAVLAAQHIIRTLLDRHFGNLGYAEVSGWVSLCLLLLAPLGYAINAGPGVRRDVVTVQLILLLLSATVAFIRWNADRQPRSQWVIYIAGLALGTLPVVLTRLPDFDKAGLLPEPVLSPVAAGATLLALAAAGLWGEFRHTLEIPLRTALLSISAAYTAAALFLAAASGSALLAAAVFGFAGALFLALSFSRQRPWLAVGLPPLVAAGMLFLSWSTAGSALGGLLETGYAALVPAWAAAAVLLAIRLLIPGHAAEAGAKHRDGVLRRHIIGAGASLILTLAAVPAMAPDASAAAGSLTLAAALGVGLIEVPARFREPAVQAAALLTALAVQRIAWLLLGDVNGFWSLQYWACVLAGLAAYEYLRKRENRGTIVLAAAAAILSLSGLSTIISGGAGKQLWALVAHAGLLAFGLLASRRLFTLWGAAGVVLAVLWYLRGYTFLWLALLGIGLIALAVWRLTRVRSDEPERKDSRGEGEPGPENAQAGPAEGSRAPLTGAGEERGY</sequence>
<feature type="transmembrane region" description="Helical" evidence="2">
    <location>
        <begin position="598"/>
        <end position="618"/>
    </location>
</feature>
<evidence type="ECO:0000313" key="3">
    <source>
        <dbReference type="EMBL" id="MCC3272708.1"/>
    </source>
</evidence>
<name>A0A9X1M723_9MICC</name>
<feature type="transmembrane region" description="Helical" evidence="2">
    <location>
        <begin position="1484"/>
        <end position="1503"/>
    </location>
</feature>
<feature type="transmembrane region" description="Helical" evidence="2">
    <location>
        <begin position="1584"/>
        <end position="1600"/>
    </location>
</feature>
<feature type="region of interest" description="Disordered" evidence="1">
    <location>
        <begin position="325"/>
        <end position="362"/>
    </location>
</feature>
<feature type="transmembrane region" description="Helical" evidence="2">
    <location>
        <begin position="624"/>
        <end position="641"/>
    </location>
</feature>
<reference evidence="3" key="1">
    <citation type="submission" date="2021-10" db="EMBL/GenBank/DDBJ databases">
        <title>Novel species in genus Arthrobacter.</title>
        <authorList>
            <person name="Liu Y."/>
        </authorList>
    </citation>
    <scope>NUCLEOTIDE SEQUENCE</scope>
    <source>
        <strain evidence="3">Zg-Y462</strain>
        <strain evidence="5">zg-Y462</strain>
    </source>
</reference>
<feature type="transmembrane region" description="Helical" evidence="2">
    <location>
        <begin position="974"/>
        <end position="993"/>
    </location>
</feature>
<feature type="transmembrane region" description="Helical" evidence="2">
    <location>
        <begin position="672"/>
        <end position="693"/>
    </location>
</feature>
<feature type="transmembrane region" description="Helical" evidence="2">
    <location>
        <begin position="648"/>
        <end position="666"/>
    </location>
</feature>
<feature type="transmembrane region" description="Helical" evidence="2">
    <location>
        <begin position="1281"/>
        <end position="1301"/>
    </location>
</feature>
<feature type="transmembrane region" description="Helical" evidence="2">
    <location>
        <begin position="382"/>
        <end position="403"/>
    </location>
</feature>
<dbReference type="EMBL" id="JAJFZT010000005">
    <property type="protein sequence ID" value="MCC3272708.1"/>
    <property type="molecule type" value="Genomic_DNA"/>
</dbReference>
<feature type="transmembrane region" description="Helical" evidence="2">
    <location>
        <begin position="705"/>
        <end position="724"/>
    </location>
</feature>
<feature type="transmembrane region" description="Helical" evidence="2">
    <location>
        <begin position="1509"/>
        <end position="1528"/>
    </location>
</feature>
<feature type="transmembrane region" description="Helical" evidence="2">
    <location>
        <begin position="487"/>
        <end position="509"/>
    </location>
</feature>
<feature type="transmembrane region" description="Helical" evidence="2">
    <location>
        <begin position="139"/>
        <end position="157"/>
    </location>
</feature>
<feature type="transmembrane region" description="Helical" evidence="2">
    <location>
        <begin position="572"/>
        <end position="591"/>
    </location>
</feature>
<feature type="transmembrane region" description="Helical" evidence="2">
    <location>
        <begin position="892"/>
        <end position="909"/>
    </location>
</feature>
<feature type="transmembrane region" description="Helical" evidence="2">
    <location>
        <begin position="1313"/>
        <end position="1331"/>
    </location>
</feature>
<evidence type="ECO:0000256" key="2">
    <source>
        <dbReference type="SAM" id="Phobius"/>
    </source>
</evidence>
<feature type="transmembrane region" description="Helical" evidence="2">
    <location>
        <begin position="916"/>
        <end position="935"/>
    </location>
</feature>